<proteinExistence type="predicted"/>
<dbReference type="PANTHER" id="PTHR42953">
    <property type="entry name" value="HIGH-AFFINITY ZINC UPTAKE SYSTEM PROTEIN ZNUA-RELATED"/>
    <property type="match status" value="1"/>
</dbReference>
<dbReference type="Pfam" id="PF01297">
    <property type="entry name" value="ZnuA"/>
    <property type="match status" value="1"/>
</dbReference>
<accession>A0ABS6E2G3</accession>
<comment type="subcellular location">
    <subcellularLocation>
        <location evidence="1">Cell envelope</location>
    </subcellularLocation>
</comment>
<evidence type="ECO:0000313" key="7">
    <source>
        <dbReference type="Proteomes" id="UP000749471"/>
    </source>
</evidence>
<dbReference type="RefSeq" id="WP_216516856.1">
    <property type="nucleotide sequence ID" value="NZ_JAHLPM010000002.1"/>
</dbReference>
<dbReference type="PROSITE" id="PS51257">
    <property type="entry name" value="PROKAR_LIPOPROTEIN"/>
    <property type="match status" value="1"/>
</dbReference>
<dbReference type="PANTHER" id="PTHR42953:SF1">
    <property type="entry name" value="METAL-BINDING PROTEIN HI_0362-RELATED"/>
    <property type="match status" value="1"/>
</dbReference>
<evidence type="ECO:0000313" key="6">
    <source>
        <dbReference type="EMBL" id="MBU5437101.1"/>
    </source>
</evidence>
<dbReference type="InterPro" id="IPR050492">
    <property type="entry name" value="Bact_metal-bind_prot9"/>
</dbReference>
<protein>
    <submittedName>
        <fullName evidence="6">Zinc ABC transporter substrate-binding protein</fullName>
    </submittedName>
</protein>
<feature type="signal peptide" evidence="5">
    <location>
        <begin position="1"/>
        <end position="26"/>
    </location>
</feature>
<evidence type="ECO:0000256" key="4">
    <source>
        <dbReference type="ARBA" id="ARBA00022729"/>
    </source>
</evidence>
<dbReference type="EMBL" id="JAHLPM010000002">
    <property type="protein sequence ID" value="MBU5437101.1"/>
    <property type="molecule type" value="Genomic_DNA"/>
</dbReference>
<evidence type="ECO:0000256" key="3">
    <source>
        <dbReference type="ARBA" id="ARBA00022723"/>
    </source>
</evidence>
<evidence type="ECO:0000256" key="1">
    <source>
        <dbReference type="ARBA" id="ARBA00004196"/>
    </source>
</evidence>
<keyword evidence="2" id="KW-0813">Transport</keyword>
<keyword evidence="4 5" id="KW-0732">Signal</keyword>
<name>A0ABS6E2G3_9FIRM</name>
<gene>
    <name evidence="6" type="ORF">KQI42_03710</name>
</gene>
<keyword evidence="3" id="KW-0479">Metal-binding</keyword>
<reference evidence="6 7" key="1">
    <citation type="submission" date="2021-06" db="EMBL/GenBank/DDBJ databases">
        <authorList>
            <person name="Sun Q."/>
            <person name="Li D."/>
        </authorList>
    </citation>
    <scope>NUCLEOTIDE SEQUENCE [LARGE SCALE GENOMIC DNA]</scope>
    <source>
        <strain evidence="6 7">MSJ-40</strain>
    </source>
</reference>
<keyword evidence="7" id="KW-1185">Reference proteome</keyword>
<sequence length="312" mass="34923">MKRYVGFLTALSLFMLILTGCNNVNQNTEEYSNKYKVVATTTMIADLVNTIGGEHVEVQGLMGPGIDPHLYKASAGDVTKMQNANIIFYNGIHLEGKMGDLLEDLEKTNIKTVAVAKDIDISDLIQSEDFEGNYDPHIWFDVSLWMKAVETVKESLIELDNEHKDYYEENAKNYIERLKNLDQYVVNEIEKIPEESRILVTAHDAFSYFGRAYKFEVKGLQGISTASEAGTSNVKELADFIVEKKIPAIFIESSVPRKNIEALQEAVKARGFNVEIGGELFSDSLGEPNTEAGTYEGTIKHNIDTIVNSFIE</sequence>
<feature type="chain" id="PRO_5045487185" evidence="5">
    <location>
        <begin position="27"/>
        <end position="312"/>
    </location>
</feature>
<dbReference type="InterPro" id="IPR006127">
    <property type="entry name" value="ZnuA-like"/>
</dbReference>
<evidence type="ECO:0000256" key="5">
    <source>
        <dbReference type="SAM" id="SignalP"/>
    </source>
</evidence>
<dbReference type="Proteomes" id="UP000749471">
    <property type="component" value="Unassembled WGS sequence"/>
</dbReference>
<evidence type="ECO:0000256" key="2">
    <source>
        <dbReference type="ARBA" id="ARBA00022448"/>
    </source>
</evidence>
<organism evidence="6 7">
    <name type="scientific">Tissierella simiarum</name>
    <dbReference type="NCBI Taxonomy" id="2841534"/>
    <lineage>
        <taxon>Bacteria</taxon>
        <taxon>Bacillati</taxon>
        <taxon>Bacillota</taxon>
        <taxon>Tissierellia</taxon>
        <taxon>Tissierellales</taxon>
        <taxon>Tissierellaceae</taxon>
        <taxon>Tissierella</taxon>
    </lineage>
</organism>
<comment type="caution">
    <text evidence="6">The sequence shown here is derived from an EMBL/GenBank/DDBJ whole genome shotgun (WGS) entry which is preliminary data.</text>
</comment>